<evidence type="ECO:0000256" key="2">
    <source>
        <dbReference type="SAM" id="MobiDB-lite"/>
    </source>
</evidence>
<proteinExistence type="predicted"/>
<name>A0A5D3CIQ8_CUCMM</name>
<accession>A0A5D3CIQ8</accession>
<dbReference type="EMBL" id="SSTD01010919">
    <property type="protein sequence ID" value="TYK11078.1"/>
    <property type="molecule type" value="Genomic_DNA"/>
</dbReference>
<feature type="region of interest" description="Disordered" evidence="2">
    <location>
        <begin position="140"/>
        <end position="165"/>
    </location>
</feature>
<comment type="caution">
    <text evidence="3">The sequence shown here is derived from an EMBL/GenBank/DDBJ whole genome shotgun (WGS) entry which is preliminary data.</text>
</comment>
<sequence length="165" mass="19604">MTRWDPKNWYQSLNILGVTWDMVQKQMEERLETNEKDIEELKDIVLGLSKSKERLEEELRETSVSLQHEECGTSEGFAKGTRAQLRKEKWKKNRVRLRKGLGSKCLNGLPIAKVRRLRKKRRRGHRRRCRNGLQIARGKELKEKCGQREKPKSHKKQRGKLKMND</sequence>
<keyword evidence="1" id="KW-0175">Coiled coil</keyword>
<feature type="compositionally biased region" description="Basic residues" evidence="2">
    <location>
        <begin position="151"/>
        <end position="165"/>
    </location>
</feature>
<evidence type="ECO:0000313" key="3">
    <source>
        <dbReference type="EMBL" id="TYK11078.1"/>
    </source>
</evidence>
<dbReference type="Proteomes" id="UP000321947">
    <property type="component" value="Unassembled WGS sequence"/>
</dbReference>
<feature type="compositionally biased region" description="Basic and acidic residues" evidence="2">
    <location>
        <begin position="140"/>
        <end position="150"/>
    </location>
</feature>
<evidence type="ECO:0000256" key="1">
    <source>
        <dbReference type="SAM" id="Coils"/>
    </source>
</evidence>
<dbReference type="AlphaFoldDB" id="A0A5D3CIQ8"/>
<organism evidence="3 4">
    <name type="scientific">Cucumis melo var. makuwa</name>
    <name type="common">Oriental melon</name>
    <dbReference type="NCBI Taxonomy" id="1194695"/>
    <lineage>
        <taxon>Eukaryota</taxon>
        <taxon>Viridiplantae</taxon>
        <taxon>Streptophyta</taxon>
        <taxon>Embryophyta</taxon>
        <taxon>Tracheophyta</taxon>
        <taxon>Spermatophyta</taxon>
        <taxon>Magnoliopsida</taxon>
        <taxon>eudicotyledons</taxon>
        <taxon>Gunneridae</taxon>
        <taxon>Pentapetalae</taxon>
        <taxon>rosids</taxon>
        <taxon>fabids</taxon>
        <taxon>Cucurbitales</taxon>
        <taxon>Cucurbitaceae</taxon>
        <taxon>Benincaseae</taxon>
        <taxon>Cucumis</taxon>
    </lineage>
</organism>
<reference evidence="3 4" key="1">
    <citation type="submission" date="2019-08" db="EMBL/GenBank/DDBJ databases">
        <title>Draft genome sequences of two oriental melons (Cucumis melo L. var makuwa).</title>
        <authorList>
            <person name="Kwon S.-Y."/>
        </authorList>
    </citation>
    <scope>NUCLEOTIDE SEQUENCE [LARGE SCALE GENOMIC DNA]</scope>
    <source>
        <strain evidence="4">cv. Chang Bougi</strain>
        <tissue evidence="3">Leaf</tissue>
    </source>
</reference>
<protein>
    <submittedName>
        <fullName evidence="3">Uncharacterized protein</fullName>
    </submittedName>
</protein>
<evidence type="ECO:0000313" key="4">
    <source>
        <dbReference type="Proteomes" id="UP000321947"/>
    </source>
</evidence>
<gene>
    <name evidence="3" type="ORF">E5676_scaffold73G00650</name>
</gene>
<feature type="coiled-coil region" evidence="1">
    <location>
        <begin position="24"/>
        <end position="58"/>
    </location>
</feature>